<keyword evidence="1" id="KW-1133">Transmembrane helix</keyword>
<feature type="transmembrane region" description="Helical" evidence="1">
    <location>
        <begin position="16"/>
        <end position="36"/>
    </location>
</feature>
<organism evidence="2 3">
    <name type="scientific">Sphingobium yanoikuyae</name>
    <name type="common">Sphingomonas yanoikuyae</name>
    <dbReference type="NCBI Taxonomy" id="13690"/>
    <lineage>
        <taxon>Bacteria</taxon>
        <taxon>Pseudomonadati</taxon>
        <taxon>Pseudomonadota</taxon>
        <taxon>Alphaproteobacteria</taxon>
        <taxon>Sphingomonadales</taxon>
        <taxon>Sphingomonadaceae</taxon>
        <taxon>Sphingobium</taxon>
    </lineage>
</organism>
<dbReference type="RefSeq" id="WP_037522772.1">
    <property type="nucleotide sequence ID" value="NZ_JGVR01000058.1"/>
</dbReference>
<dbReference type="PATRIC" id="fig|13690.10.peg.5144"/>
<evidence type="ECO:0000256" key="1">
    <source>
        <dbReference type="SAM" id="Phobius"/>
    </source>
</evidence>
<gene>
    <name evidence="2" type="ORF">CP98_04976</name>
</gene>
<sequence length="71" mass="7448">MALYPDLKRRNPAKGALIGLPISLALWAPLIAVFALTGCAQNLVTCPNARAAAMVATEAVARICPVTFPEN</sequence>
<reference evidence="2 3" key="1">
    <citation type="submission" date="2014-03" db="EMBL/GenBank/DDBJ databases">
        <title>Genome sequence of Sphingobium yanoikuyae B1.</title>
        <authorList>
            <person name="Gan H.M."/>
            <person name="Gan H.Y."/>
            <person name="Savka M.A."/>
        </authorList>
    </citation>
    <scope>NUCLEOTIDE SEQUENCE [LARGE SCALE GENOMIC DNA]</scope>
    <source>
        <strain evidence="2 3">B1</strain>
    </source>
</reference>
<name>A0A084E6C9_SPHYA</name>
<accession>A0A084E6C9</accession>
<dbReference type="AlphaFoldDB" id="A0A084E6C9"/>
<keyword evidence="1" id="KW-0812">Transmembrane</keyword>
<keyword evidence="1" id="KW-0472">Membrane</keyword>
<comment type="caution">
    <text evidence="2">The sequence shown here is derived from an EMBL/GenBank/DDBJ whole genome shotgun (WGS) entry which is preliminary data.</text>
</comment>
<dbReference type="EMBL" id="JGVR01000058">
    <property type="protein sequence ID" value="KEZ13521.1"/>
    <property type="molecule type" value="Genomic_DNA"/>
</dbReference>
<evidence type="ECO:0000313" key="2">
    <source>
        <dbReference type="EMBL" id="KEZ13521.1"/>
    </source>
</evidence>
<dbReference type="Proteomes" id="UP000028534">
    <property type="component" value="Unassembled WGS sequence"/>
</dbReference>
<proteinExistence type="predicted"/>
<protein>
    <submittedName>
        <fullName evidence="2">Uncharacterized protein</fullName>
    </submittedName>
</protein>
<evidence type="ECO:0000313" key="3">
    <source>
        <dbReference type="Proteomes" id="UP000028534"/>
    </source>
</evidence>